<keyword evidence="2" id="KW-0418">Kinase</keyword>
<dbReference type="EMBL" id="CAMXCT030002529">
    <property type="protein sequence ID" value="CAL4786027.1"/>
    <property type="molecule type" value="Genomic_DNA"/>
</dbReference>
<protein>
    <submittedName>
        <fullName evidence="2">Calcium/calmodulin-dependent protein kinase type II subunit alpha</fullName>
    </submittedName>
</protein>
<reference evidence="1" key="1">
    <citation type="submission" date="2022-10" db="EMBL/GenBank/DDBJ databases">
        <authorList>
            <person name="Chen Y."/>
            <person name="Dougan E. K."/>
            <person name="Chan C."/>
            <person name="Rhodes N."/>
            <person name="Thang M."/>
        </authorList>
    </citation>
    <scope>NUCLEOTIDE SEQUENCE</scope>
</reference>
<dbReference type="Proteomes" id="UP001152797">
    <property type="component" value="Unassembled WGS sequence"/>
</dbReference>
<sequence>MWQSGWGHWESTSGEPGRLSFTQFQRALQEDPQEPAALSGRPNVFNDQAKAIITDNAGSPKPPTLRGDHCRPHTDISGEDFVKAGQLASKMQALGPFQSNLVVPSNDPSINNPLVHRQEPAGDSGRASRVPADFRVCHDSGDIMGRYLMGIMALQWGYNGDQIMMVCLLHNI</sequence>
<organism evidence="1">
    <name type="scientific">Cladocopium goreaui</name>
    <dbReference type="NCBI Taxonomy" id="2562237"/>
    <lineage>
        <taxon>Eukaryota</taxon>
        <taxon>Sar</taxon>
        <taxon>Alveolata</taxon>
        <taxon>Dinophyceae</taxon>
        <taxon>Suessiales</taxon>
        <taxon>Symbiodiniaceae</taxon>
        <taxon>Cladocopium</taxon>
    </lineage>
</organism>
<evidence type="ECO:0000313" key="1">
    <source>
        <dbReference type="EMBL" id="CAI3998715.1"/>
    </source>
</evidence>
<comment type="caution">
    <text evidence="1">The sequence shown here is derived from an EMBL/GenBank/DDBJ whole genome shotgun (WGS) entry which is preliminary data.</text>
</comment>
<name>A0A9P1CW08_9DINO</name>
<dbReference type="EMBL" id="CAMXCT010002529">
    <property type="protein sequence ID" value="CAI3998715.1"/>
    <property type="molecule type" value="Genomic_DNA"/>
</dbReference>
<accession>A0A9P1CW08</accession>
<keyword evidence="3" id="KW-1185">Reference proteome</keyword>
<keyword evidence="2" id="KW-0808">Transferase</keyword>
<dbReference type="GO" id="GO:0016301">
    <property type="term" value="F:kinase activity"/>
    <property type="evidence" value="ECO:0007669"/>
    <property type="project" value="UniProtKB-KW"/>
</dbReference>
<reference evidence="2 3" key="2">
    <citation type="submission" date="2024-05" db="EMBL/GenBank/DDBJ databases">
        <authorList>
            <person name="Chen Y."/>
            <person name="Shah S."/>
            <person name="Dougan E. K."/>
            <person name="Thang M."/>
            <person name="Chan C."/>
        </authorList>
    </citation>
    <scope>NUCLEOTIDE SEQUENCE [LARGE SCALE GENOMIC DNA]</scope>
</reference>
<evidence type="ECO:0000313" key="2">
    <source>
        <dbReference type="EMBL" id="CAL4786027.1"/>
    </source>
</evidence>
<evidence type="ECO:0000313" key="3">
    <source>
        <dbReference type="Proteomes" id="UP001152797"/>
    </source>
</evidence>
<dbReference type="EMBL" id="CAMXCT020002529">
    <property type="protein sequence ID" value="CAL1152090.1"/>
    <property type="molecule type" value="Genomic_DNA"/>
</dbReference>
<gene>
    <name evidence="1" type="ORF">C1SCF055_LOCUS24990</name>
</gene>
<dbReference type="AlphaFoldDB" id="A0A9P1CW08"/>
<proteinExistence type="predicted"/>